<evidence type="ECO:0000313" key="7">
    <source>
        <dbReference type="Proteomes" id="UP001319921"/>
    </source>
</evidence>
<protein>
    <recommendedName>
        <fullName evidence="5">4-phosphopantoate--beta-alanine ligase</fullName>
        <ecNumber evidence="5">6.3.2.36</ecNumber>
    </recommendedName>
    <alternativeName>
        <fullName evidence="5">Phosphopantothenate synthetase</fullName>
        <shortName evidence="5">PPS</shortName>
    </alternativeName>
</protein>
<accession>A0AAQ4CSU9</accession>
<comment type="pathway">
    <text evidence="5">Cofactor biosynthesis; coenzyme A biosynthesis.</text>
</comment>
<dbReference type="Proteomes" id="UP001319921">
    <property type="component" value="Chromosome"/>
</dbReference>
<keyword evidence="2 5" id="KW-0547">Nucleotide-binding</keyword>
<dbReference type="AlphaFoldDB" id="A0AAQ4CSU9"/>
<dbReference type="KEGG" id="scas:SACC_18970"/>
<dbReference type="PANTHER" id="PTHR40695:SF1">
    <property type="entry name" value="4-PHOSPHOPANTOATE--BETA-ALANINE LIGASE"/>
    <property type="match status" value="1"/>
</dbReference>
<gene>
    <name evidence="6" type="ORF">SACC_18970</name>
</gene>
<keyword evidence="1 5" id="KW-0436">Ligase</keyword>
<dbReference type="HAMAP" id="MF_02224">
    <property type="entry name" value="PPS"/>
    <property type="match status" value="1"/>
</dbReference>
<dbReference type="GO" id="GO:0005524">
    <property type="term" value="F:ATP binding"/>
    <property type="evidence" value="ECO:0007669"/>
    <property type="project" value="UniProtKB-KW"/>
</dbReference>
<name>A0AAQ4CSU9_9CREN</name>
<dbReference type="GO" id="GO:0015937">
    <property type="term" value="P:coenzyme A biosynthetic process"/>
    <property type="evidence" value="ECO:0007669"/>
    <property type="project" value="UniProtKB-UniRule"/>
</dbReference>
<evidence type="ECO:0000256" key="1">
    <source>
        <dbReference type="ARBA" id="ARBA00022598"/>
    </source>
</evidence>
<evidence type="ECO:0000256" key="4">
    <source>
        <dbReference type="ARBA" id="ARBA00022993"/>
    </source>
</evidence>
<evidence type="ECO:0000256" key="3">
    <source>
        <dbReference type="ARBA" id="ARBA00022840"/>
    </source>
</evidence>
<sequence length="266" mass="29807">MDKTQNSKPWSIREIIPENHPRKESLLIREKIVEAMEKGVVVPQGLIAHGRGECFDYLIGEKTQFFAEKAIEAAAAMLLLAKYPVISVNGNMAALVADDIVKLAELTNSKIEVNLFYRNEYREKAIAEILYRANAKNVLGVGEDASLTIPELFSQRRKVSPNGIYKADVVLLGLEDGDRTEALVKMGKKVIAIDINPLSRTSMTATVTIVDNIIRAMPRLIQKVMEFKSKPNEELMKILSNYDNKSVLRESIVFIANRLTQLSFSL</sequence>
<keyword evidence="3 5" id="KW-0067">ATP-binding</keyword>
<dbReference type="InterPro" id="IPR029035">
    <property type="entry name" value="DHS-like_NAD/FAD-binding_dom"/>
</dbReference>
<reference evidence="6 7" key="1">
    <citation type="journal article" date="2022" name="Microbiol. Resour. Announc.">
        <title>Complete Genome Sequence of the Hyperthermophilic and Acidophilic Archaeon Saccharolobus caldissimus Strain HS-3T.</title>
        <authorList>
            <person name="Sakai H.D."/>
            <person name="Kurosawa N."/>
        </authorList>
    </citation>
    <scope>NUCLEOTIDE SEQUENCE [LARGE SCALE GENOMIC DNA]</scope>
    <source>
        <strain evidence="6 7">JCM32116</strain>
    </source>
</reference>
<dbReference type="PANTHER" id="PTHR40695">
    <property type="entry name" value="4-PHOSPHOPANTOATE--BETA-ALANINE LIGASE"/>
    <property type="match status" value="1"/>
</dbReference>
<dbReference type="EC" id="6.3.2.36" evidence="5"/>
<feature type="binding site" evidence="5">
    <location>
        <begin position="200"/>
        <end position="201"/>
    </location>
    <ligand>
        <name>ATP</name>
        <dbReference type="ChEBI" id="CHEBI:30616"/>
    </ligand>
</feature>
<dbReference type="PIRSF" id="PIRSF004853">
    <property type="entry name" value="UCP004853"/>
    <property type="match status" value="1"/>
</dbReference>
<dbReference type="Gene3D" id="3.40.50.12640">
    <property type="entry name" value="Phosphopantoate/pantothenate synthetase"/>
    <property type="match status" value="1"/>
</dbReference>
<dbReference type="EMBL" id="AP025226">
    <property type="protein sequence ID" value="BDB98880.1"/>
    <property type="molecule type" value="Genomic_DNA"/>
</dbReference>
<dbReference type="RefSeq" id="WP_229569243.1">
    <property type="nucleotide sequence ID" value="NZ_AP025226.1"/>
</dbReference>
<comment type="similarity">
    <text evidence="5">Belongs to the archaeal phosphopantothenate synthetase family.</text>
</comment>
<feature type="binding site" evidence="5">
    <location>
        <begin position="212"/>
        <end position="213"/>
    </location>
    <ligand>
        <name>ATP</name>
        <dbReference type="ChEBI" id="CHEBI:30616"/>
    </ligand>
</feature>
<dbReference type="GO" id="GO:0016881">
    <property type="term" value="F:acid-amino acid ligase activity"/>
    <property type="evidence" value="ECO:0007669"/>
    <property type="project" value="UniProtKB-UniRule"/>
</dbReference>
<dbReference type="NCBIfam" id="NF010324">
    <property type="entry name" value="PRK13761.1"/>
    <property type="match status" value="1"/>
</dbReference>
<dbReference type="SUPFAM" id="SSF52467">
    <property type="entry name" value="DHS-like NAD/FAD-binding domain"/>
    <property type="match status" value="1"/>
</dbReference>
<feature type="binding site" evidence="5">
    <location>
        <position position="29"/>
    </location>
    <ligand>
        <name>ATP</name>
        <dbReference type="ChEBI" id="CHEBI:30616"/>
    </ligand>
</feature>
<comment type="subunit">
    <text evidence="5">Homodimer.</text>
</comment>
<keyword evidence="7" id="KW-1185">Reference proteome</keyword>
<organism evidence="6 7">
    <name type="scientific">Saccharolobus caldissimus</name>
    <dbReference type="NCBI Taxonomy" id="1702097"/>
    <lineage>
        <taxon>Archaea</taxon>
        <taxon>Thermoproteota</taxon>
        <taxon>Thermoprotei</taxon>
        <taxon>Sulfolobales</taxon>
        <taxon>Sulfolobaceae</taxon>
        <taxon>Saccharolobus</taxon>
    </lineage>
</organism>
<evidence type="ECO:0000256" key="5">
    <source>
        <dbReference type="HAMAP-Rule" id="MF_02224"/>
    </source>
</evidence>
<dbReference type="Pfam" id="PF02006">
    <property type="entry name" value="PPS_PS"/>
    <property type="match status" value="1"/>
</dbReference>
<feature type="binding site" evidence="5">
    <location>
        <position position="51"/>
    </location>
    <ligand>
        <name>ATP</name>
        <dbReference type="ChEBI" id="CHEBI:30616"/>
    </ligand>
</feature>
<evidence type="ECO:0000313" key="6">
    <source>
        <dbReference type="EMBL" id="BDB98880.1"/>
    </source>
</evidence>
<evidence type="ECO:0000256" key="2">
    <source>
        <dbReference type="ARBA" id="ARBA00022741"/>
    </source>
</evidence>
<dbReference type="InterPro" id="IPR038138">
    <property type="entry name" value="PPS/PS_sf"/>
</dbReference>
<comment type="catalytic activity">
    <reaction evidence="5">
        <text>(R)-4-phosphopantoate + beta-alanine + ATP = (R)-4'-phosphopantothenate + AMP + diphosphate + H(+)</text>
        <dbReference type="Rhea" id="RHEA:27930"/>
        <dbReference type="ChEBI" id="CHEBI:10986"/>
        <dbReference type="ChEBI" id="CHEBI:15378"/>
        <dbReference type="ChEBI" id="CHEBI:30616"/>
        <dbReference type="ChEBI" id="CHEBI:33019"/>
        <dbReference type="ChEBI" id="CHEBI:57966"/>
        <dbReference type="ChEBI" id="CHEBI:61294"/>
        <dbReference type="ChEBI" id="CHEBI:456215"/>
        <dbReference type="EC" id="6.3.2.36"/>
    </reaction>
</comment>
<dbReference type="GeneID" id="68866627"/>
<keyword evidence="4 5" id="KW-0173">Coenzyme A biosynthesis</keyword>
<proteinExistence type="inferred from homology"/>
<feature type="binding site" evidence="5">
    <location>
        <begin position="194"/>
        <end position="196"/>
    </location>
    <ligand>
        <name>ATP</name>
        <dbReference type="ChEBI" id="CHEBI:30616"/>
    </ligand>
</feature>
<dbReference type="NCBIfam" id="NF041123">
    <property type="entry name" value="phpantohe_syn_Arch"/>
    <property type="match status" value="1"/>
</dbReference>
<dbReference type="InterPro" id="IPR002855">
    <property type="entry name" value="PPS/PS"/>
</dbReference>
<comment type="function">
    <text evidence="5">Catalyzes the condensation of (R)-4-phosphopantoate and beta-alanine to 4'-phosphopantothenate in the CoA biosynthesis pathway.</text>
</comment>